<proteinExistence type="predicted"/>
<dbReference type="EMBL" id="BK032843">
    <property type="protein sequence ID" value="DAF63641.1"/>
    <property type="molecule type" value="Genomic_DNA"/>
</dbReference>
<accession>A0A8S5TKE0</accession>
<evidence type="ECO:0000313" key="1">
    <source>
        <dbReference type="EMBL" id="DAF63641.1"/>
    </source>
</evidence>
<organism evidence="1">
    <name type="scientific">Podoviridae sp. ctz6O13</name>
    <dbReference type="NCBI Taxonomy" id="2827757"/>
    <lineage>
        <taxon>Viruses</taxon>
        <taxon>Duplodnaviria</taxon>
        <taxon>Heunggongvirae</taxon>
        <taxon>Uroviricota</taxon>
        <taxon>Caudoviricetes</taxon>
    </lineage>
</organism>
<protein>
    <submittedName>
        <fullName evidence="1">Major capsid protein</fullName>
    </submittedName>
</protein>
<sequence length="284" mass="31507">MRNCMTLIRVDETYSAKYELMEDTLIKIGQGANQGCLTETVYRMDPMRKVLTDNFMLAREQMLLLAKGNVNVDGKATISDRASQRQIPIGEGLIPQIERFCSKHVASKITIGTFYMIMDQMSLKAENPVGNHFIFACNQKMWSIVNRVWGKYLADFKTDGALFYSKDNGIGYKVGATFSSFECNGNIISFTVNRALSEEYKMPFAICVDFTGGKTSAVPPINLFTLKGKDFTVNTMTGPGMKDGEVNTFVSGGAITAQGYASIAVTNPYRSFLLYSMEDPFTVA</sequence>
<name>A0A8S5TKE0_9CAUD</name>
<reference evidence="1" key="1">
    <citation type="journal article" date="2021" name="Proc. Natl. Acad. Sci. U.S.A.">
        <title>A Catalog of Tens of Thousands of Viruses from Human Metagenomes Reveals Hidden Associations with Chronic Diseases.</title>
        <authorList>
            <person name="Tisza M.J."/>
            <person name="Buck C.B."/>
        </authorList>
    </citation>
    <scope>NUCLEOTIDE SEQUENCE</scope>
    <source>
        <strain evidence="1">Ctz6O13</strain>
    </source>
</reference>